<dbReference type="Pfam" id="PF08546">
    <property type="entry name" value="ApbA_C"/>
    <property type="match status" value="1"/>
</dbReference>
<dbReference type="Gene3D" id="3.40.50.720">
    <property type="entry name" value="NAD(P)-binding Rossmann-like Domain"/>
    <property type="match status" value="1"/>
</dbReference>
<reference evidence="14 15" key="1">
    <citation type="submission" date="2019-06" db="EMBL/GenBank/DDBJ databases">
        <title>Sequencing the genomes of 1000 actinobacteria strains.</title>
        <authorList>
            <person name="Klenk H.-P."/>
        </authorList>
    </citation>
    <scope>NUCLEOTIDE SEQUENCE [LARGE SCALE GENOMIC DNA]</scope>
    <source>
        <strain evidence="14 15">DSM 21947</strain>
    </source>
</reference>
<dbReference type="InterPro" id="IPR013332">
    <property type="entry name" value="KPR_N"/>
</dbReference>
<name>A0A8H2K5C4_9MICO</name>
<dbReference type="AlphaFoldDB" id="A0A8H2K5C4"/>
<evidence type="ECO:0000256" key="10">
    <source>
        <dbReference type="ARBA" id="ARBA00048793"/>
    </source>
</evidence>
<evidence type="ECO:0000256" key="4">
    <source>
        <dbReference type="ARBA" id="ARBA00013014"/>
    </source>
</evidence>
<evidence type="ECO:0000256" key="3">
    <source>
        <dbReference type="ARBA" id="ARBA00007870"/>
    </source>
</evidence>
<evidence type="ECO:0000256" key="6">
    <source>
        <dbReference type="ARBA" id="ARBA00022655"/>
    </source>
</evidence>
<feature type="domain" description="Ketopantoate reductase C-terminal" evidence="13">
    <location>
        <begin position="171"/>
        <end position="313"/>
    </location>
</feature>
<evidence type="ECO:0000256" key="2">
    <source>
        <dbReference type="ARBA" id="ARBA00004994"/>
    </source>
</evidence>
<evidence type="ECO:0000256" key="11">
    <source>
        <dbReference type="RuleBase" id="RU362068"/>
    </source>
</evidence>
<dbReference type="SUPFAM" id="SSF51735">
    <property type="entry name" value="NAD(P)-binding Rossmann-fold domains"/>
    <property type="match status" value="1"/>
</dbReference>
<comment type="function">
    <text evidence="1 11">Catalyzes the NADPH-dependent reduction of ketopantoate into pantoic acid.</text>
</comment>
<gene>
    <name evidence="14" type="ORF">FB472_0526</name>
</gene>
<dbReference type="PANTHER" id="PTHR43765">
    <property type="entry name" value="2-DEHYDROPANTOATE 2-REDUCTASE-RELATED"/>
    <property type="match status" value="1"/>
</dbReference>
<evidence type="ECO:0000313" key="14">
    <source>
        <dbReference type="EMBL" id="TQO18994.1"/>
    </source>
</evidence>
<evidence type="ECO:0000256" key="1">
    <source>
        <dbReference type="ARBA" id="ARBA00002919"/>
    </source>
</evidence>
<proteinExistence type="inferred from homology"/>
<evidence type="ECO:0000256" key="9">
    <source>
        <dbReference type="ARBA" id="ARBA00032024"/>
    </source>
</evidence>
<dbReference type="InterPro" id="IPR003710">
    <property type="entry name" value="ApbA"/>
</dbReference>
<evidence type="ECO:0000259" key="12">
    <source>
        <dbReference type="Pfam" id="PF02558"/>
    </source>
</evidence>
<dbReference type="SUPFAM" id="SSF48179">
    <property type="entry name" value="6-phosphogluconate dehydrogenase C-terminal domain-like"/>
    <property type="match status" value="1"/>
</dbReference>
<dbReference type="Pfam" id="PF02558">
    <property type="entry name" value="ApbA"/>
    <property type="match status" value="1"/>
</dbReference>
<comment type="catalytic activity">
    <reaction evidence="10 11">
        <text>(R)-pantoate + NADP(+) = 2-dehydropantoate + NADPH + H(+)</text>
        <dbReference type="Rhea" id="RHEA:16233"/>
        <dbReference type="ChEBI" id="CHEBI:11561"/>
        <dbReference type="ChEBI" id="CHEBI:15378"/>
        <dbReference type="ChEBI" id="CHEBI:15980"/>
        <dbReference type="ChEBI" id="CHEBI:57783"/>
        <dbReference type="ChEBI" id="CHEBI:58349"/>
        <dbReference type="EC" id="1.1.1.169"/>
    </reaction>
</comment>
<sequence>MRIGVIGAGAVGGAVAGLLARAGHDVEVTARGAHLDTIRASGLAITGVWGDSISRLRAAATLTRVNELVIVATKAHDAEQALRDNITYLRNVPVVIFQNGLDSLETAHRASPRSDAIGGLATFASSFLSPGNIHVTAAGPSYLGVAGDNDVPARYAAHILDAVMPTSVVANFRGAQWTKLVINQVNALPAITGYSVQSIVAHSLLRRVMTASMRETVRVALSNGIHFETLQGLSHRRLKNFARSPLWMSELLPRVMARRMGSTPNPGSTLQSIKRGQPSEVDALNGAVVRAATAKSQPAAVNALMVELVHSVESSGTFFSPDDVAIRYAALTRDR</sequence>
<dbReference type="GO" id="GO:0050661">
    <property type="term" value="F:NADP binding"/>
    <property type="evidence" value="ECO:0007669"/>
    <property type="project" value="TreeGrafter"/>
</dbReference>
<evidence type="ECO:0000313" key="15">
    <source>
        <dbReference type="Proteomes" id="UP000316560"/>
    </source>
</evidence>
<dbReference type="Proteomes" id="UP000316560">
    <property type="component" value="Unassembled WGS sequence"/>
</dbReference>
<evidence type="ECO:0000256" key="5">
    <source>
        <dbReference type="ARBA" id="ARBA00019465"/>
    </source>
</evidence>
<comment type="similarity">
    <text evidence="3 11">Belongs to the ketopantoate reductase family.</text>
</comment>
<dbReference type="RefSeq" id="WP_141989521.1">
    <property type="nucleotide sequence ID" value="NZ_VFRA01000001.1"/>
</dbReference>
<feature type="domain" description="Ketopantoate reductase N-terminal" evidence="12">
    <location>
        <begin position="3"/>
        <end position="145"/>
    </location>
</feature>
<dbReference type="NCBIfam" id="TIGR00745">
    <property type="entry name" value="apbA_panE"/>
    <property type="match status" value="1"/>
</dbReference>
<protein>
    <recommendedName>
        <fullName evidence="5 11">2-dehydropantoate 2-reductase</fullName>
        <ecNumber evidence="4 11">1.1.1.169</ecNumber>
    </recommendedName>
    <alternativeName>
        <fullName evidence="9 11">Ketopantoate reductase</fullName>
    </alternativeName>
</protein>
<dbReference type="EMBL" id="VFRA01000001">
    <property type="protein sequence ID" value="TQO18994.1"/>
    <property type="molecule type" value="Genomic_DNA"/>
</dbReference>
<dbReference type="OrthoDB" id="9796561at2"/>
<dbReference type="Gene3D" id="1.10.1040.10">
    <property type="entry name" value="N-(1-d-carboxylethyl)-l-norvaline Dehydrogenase, domain 2"/>
    <property type="match status" value="1"/>
</dbReference>
<evidence type="ECO:0000256" key="8">
    <source>
        <dbReference type="ARBA" id="ARBA00023002"/>
    </source>
</evidence>
<dbReference type="GO" id="GO:0015940">
    <property type="term" value="P:pantothenate biosynthetic process"/>
    <property type="evidence" value="ECO:0007669"/>
    <property type="project" value="UniProtKB-UniPathway"/>
</dbReference>
<dbReference type="PANTHER" id="PTHR43765:SF2">
    <property type="entry name" value="2-DEHYDROPANTOATE 2-REDUCTASE"/>
    <property type="match status" value="1"/>
</dbReference>
<dbReference type="InterPro" id="IPR008927">
    <property type="entry name" value="6-PGluconate_DH-like_C_sf"/>
</dbReference>
<accession>A0A8H2K5C4</accession>
<keyword evidence="7 11" id="KW-0521">NADP</keyword>
<dbReference type="UniPathway" id="UPA00028">
    <property type="reaction ID" value="UER00004"/>
</dbReference>
<comment type="pathway">
    <text evidence="2 11">Cofactor biosynthesis; (R)-pantothenate biosynthesis; (R)-pantoate from 3-methyl-2-oxobutanoate: step 2/2.</text>
</comment>
<dbReference type="InterPro" id="IPR013752">
    <property type="entry name" value="KPA_reductase"/>
</dbReference>
<keyword evidence="8 11" id="KW-0560">Oxidoreductase</keyword>
<comment type="caution">
    <text evidence="14">The sequence shown here is derived from an EMBL/GenBank/DDBJ whole genome shotgun (WGS) entry which is preliminary data.</text>
</comment>
<evidence type="ECO:0000259" key="13">
    <source>
        <dbReference type="Pfam" id="PF08546"/>
    </source>
</evidence>
<dbReference type="InterPro" id="IPR050838">
    <property type="entry name" value="Ketopantoate_reductase"/>
</dbReference>
<dbReference type="GO" id="GO:0005737">
    <property type="term" value="C:cytoplasm"/>
    <property type="evidence" value="ECO:0007669"/>
    <property type="project" value="TreeGrafter"/>
</dbReference>
<dbReference type="GO" id="GO:0008677">
    <property type="term" value="F:2-dehydropantoate 2-reductase activity"/>
    <property type="evidence" value="ECO:0007669"/>
    <property type="project" value="UniProtKB-EC"/>
</dbReference>
<organism evidence="14 15">
    <name type="scientific">Rhodoglobus vestalii</name>
    <dbReference type="NCBI Taxonomy" id="193384"/>
    <lineage>
        <taxon>Bacteria</taxon>
        <taxon>Bacillati</taxon>
        <taxon>Actinomycetota</taxon>
        <taxon>Actinomycetes</taxon>
        <taxon>Micrococcales</taxon>
        <taxon>Microbacteriaceae</taxon>
        <taxon>Rhodoglobus</taxon>
    </lineage>
</organism>
<dbReference type="EC" id="1.1.1.169" evidence="4 11"/>
<dbReference type="InterPro" id="IPR036291">
    <property type="entry name" value="NAD(P)-bd_dom_sf"/>
</dbReference>
<dbReference type="InterPro" id="IPR013328">
    <property type="entry name" value="6PGD_dom2"/>
</dbReference>
<evidence type="ECO:0000256" key="7">
    <source>
        <dbReference type="ARBA" id="ARBA00022857"/>
    </source>
</evidence>
<keyword evidence="6 11" id="KW-0566">Pantothenate biosynthesis</keyword>
<keyword evidence="15" id="KW-1185">Reference proteome</keyword>